<dbReference type="Gene3D" id="1.20.1250.20">
    <property type="entry name" value="MFS general substrate transporter like domains"/>
    <property type="match status" value="1"/>
</dbReference>
<keyword evidence="3 6" id="KW-0812">Transmembrane</keyword>
<reference evidence="8" key="1">
    <citation type="journal article" date="2012" name="Plant J.">
        <title>The genome of flax (Linum usitatissimum) assembled de novo from short shotgun sequence reads.</title>
        <authorList>
            <person name="Wang Z."/>
            <person name="Hobson N."/>
            <person name="Galindo L."/>
            <person name="Zhu S."/>
            <person name="Shi D."/>
            <person name="McDill J."/>
            <person name="Yang L."/>
            <person name="Hawkins S."/>
            <person name="Neutelings G."/>
            <person name="Datla R."/>
            <person name="Lambert G."/>
            <person name="Galbraith D.W."/>
            <person name="Grassa C.J."/>
            <person name="Geraldes A."/>
            <person name="Cronk Q.C."/>
            <person name="Cullis C."/>
            <person name="Dash P.K."/>
            <person name="Kumar P.A."/>
            <person name="Cloutier S."/>
            <person name="Sharpe A.G."/>
            <person name="Wong G.K."/>
            <person name="Wang J."/>
            <person name="Deyholos M.K."/>
        </authorList>
    </citation>
    <scope>NUCLEOTIDE SEQUENCE</scope>
</reference>
<feature type="transmembrane region" description="Helical" evidence="7">
    <location>
        <begin position="96"/>
        <end position="115"/>
    </location>
</feature>
<feature type="transmembrane region" description="Helical" evidence="7">
    <location>
        <begin position="329"/>
        <end position="349"/>
    </location>
</feature>
<name>I6Y9J8_LINUS</name>
<organism evidence="8">
    <name type="scientific">Linum usitatissimum</name>
    <name type="common">Flax</name>
    <name type="synonym">Linum humile</name>
    <dbReference type="NCBI Taxonomy" id="4006"/>
    <lineage>
        <taxon>Eukaryota</taxon>
        <taxon>Viridiplantae</taxon>
        <taxon>Streptophyta</taxon>
        <taxon>Embryophyta</taxon>
        <taxon>Tracheophyta</taxon>
        <taxon>Spermatophyta</taxon>
        <taxon>Magnoliopsida</taxon>
        <taxon>eudicotyledons</taxon>
        <taxon>Gunneridae</taxon>
        <taxon>Pentapetalae</taxon>
        <taxon>rosids</taxon>
        <taxon>fabids</taxon>
        <taxon>Malpighiales</taxon>
        <taxon>Linaceae</taxon>
        <taxon>Linum</taxon>
    </lineage>
</organism>
<comment type="similarity">
    <text evidence="2 6">Belongs to the major facilitator superfamily. Proton-dependent oligopeptide transporter (POT/PTR) (TC 2.A.17) family.</text>
</comment>
<feature type="transmembrane region" description="Helical" evidence="7">
    <location>
        <begin position="369"/>
        <end position="391"/>
    </location>
</feature>
<evidence type="ECO:0000313" key="8">
    <source>
        <dbReference type="EMBL" id="AFN53657.1"/>
    </source>
</evidence>
<sequence>MSEEEFLTKDGTLDHKGNPADKRITGTWKACPFIIGNECCERLAYYGMSSNLVLYFKNQLNQSSATATKNNSDWSGTCYLTPLLGAFLADAYLGRYWTIAGFSIIYVFGMTLLAMSASVPGLKPTCISKDNCHATEGQSAVFFVALYMIALGTGGIKPCVSSYGADQFDDADVEEKEHKASFFNWFYFSINVGALVASSLLVWVQENVSWGLGFGIPAIAMAIAVASFFSGTRKYRYQTPGGSPLTRICQVIVASCRKYKVSPPNDKSLLYESADSESGITGSRKLDHTKDFSFLDKAAVETEKDHIKDTSVNPWRLCTVTQIEEFKAIIRLLPIWATGIVFAAVYSQMSNLFVLQGDTMDKRVGNSKFKISAANVSVFDTISVIFWVPIYDRLIVPAVRKITGHKNGFTQLQRMGIGLVISIFAMVYPAILELIRLKMVREHNYYELESVPISIFWQVPQYFLIGCAEVFTFIGQLEFFYEQAPDAMRSLCSALSLTTVALGNYLSSLLVTIVTGVTTKGGKPGWIPDNLNYGHVDYFFWLLAVLSVVNLMAYMVIASWYTYKKPVGTLR</sequence>
<evidence type="ECO:0000256" key="2">
    <source>
        <dbReference type="ARBA" id="ARBA00005982"/>
    </source>
</evidence>
<dbReference type="PROSITE" id="PS01023">
    <property type="entry name" value="PTR2_2"/>
    <property type="match status" value="1"/>
</dbReference>
<feature type="transmembrane region" description="Helical" evidence="7">
    <location>
        <begin position="412"/>
        <end position="431"/>
    </location>
</feature>
<evidence type="ECO:0000256" key="5">
    <source>
        <dbReference type="ARBA" id="ARBA00023136"/>
    </source>
</evidence>
<dbReference type="SUPFAM" id="SSF103473">
    <property type="entry name" value="MFS general substrate transporter"/>
    <property type="match status" value="1"/>
</dbReference>
<keyword evidence="5 7" id="KW-0472">Membrane</keyword>
<evidence type="ECO:0000256" key="7">
    <source>
        <dbReference type="SAM" id="Phobius"/>
    </source>
</evidence>
<dbReference type="InterPro" id="IPR036259">
    <property type="entry name" value="MFS_trans_sf"/>
</dbReference>
<dbReference type="Pfam" id="PF00854">
    <property type="entry name" value="PTR2"/>
    <property type="match status" value="1"/>
</dbReference>
<evidence type="ECO:0000256" key="3">
    <source>
        <dbReference type="ARBA" id="ARBA00022692"/>
    </source>
</evidence>
<accession>I6Y9J8</accession>
<evidence type="ECO:0000256" key="4">
    <source>
        <dbReference type="ARBA" id="ARBA00022989"/>
    </source>
</evidence>
<dbReference type="PROSITE" id="PS01022">
    <property type="entry name" value="PTR2_1"/>
    <property type="match status" value="1"/>
</dbReference>
<dbReference type="AlphaFoldDB" id="I6Y9J8"/>
<dbReference type="GO" id="GO:0016020">
    <property type="term" value="C:membrane"/>
    <property type="evidence" value="ECO:0007669"/>
    <property type="project" value="UniProtKB-SubCell"/>
</dbReference>
<feature type="transmembrane region" description="Helical" evidence="7">
    <location>
        <begin position="538"/>
        <end position="563"/>
    </location>
</feature>
<dbReference type="GO" id="GO:0006857">
    <property type="term" value="P:oligopeptide transport"/>
    <property type="evidence" value="ECO:0007669"/>
    <property type="project" value="InterPro"/>
</dbReference>
<feature type="transmembrane region" description="Helical" evidence="7">
    <location>
        <begin position="462"/>
        <end position="481"/>
    </location>
</feature>
<evidence type="ECO:0000256" key="6">
    <source>
        <dbReference type="RuleBase" id="RU003755"/>
    </source>
</evidence>
<feature type="transmembrane region" description="Helical" evidence="7">
    <location>
        <begin position="493"/>
        <end position="518"/>
    </location>
</feature>
<protein>
    <submittedName>
        <fullName evidence="8">Putative peptide transporter</fullName>
    </submittedName>
</protein>
<dbReference type="InterPro" id="IPR018456">
    <property type="entry name" value="PTR2_symporter_CS"/>
</dbReference>
<dbReference type="PANTHER" id="PTHR11654">
    <property type="entry name" value="OLIGOPEPTIDE TRANSPORTER-RELATED"/>
    <property type="match status" value="1"/>
</dbReference>
<dbReference type="GO" id="GO:0022857">
    <property type="term" value="F:transmembrane transporter activity"/>
    <property type="evidence" value="ECO:0007669"/>
    <property type="project" value="InterPro"/>
</dbReference>
<keyword evidence="6" id="KW-0813">Transport</keyword>
<dbReference type="InterPro" id="IPR000109">
    <property type="entry name" value="POT_fam"/>
</dbReference>
<evidence type="ECO:0000256" key="1">
    <source>
        <dbReference type="ARBA" id="ARBA00004141"/>
    </source>
</evidence>
<proteinExistence type="inferred from homology"/>
<keyword evidence="4 7" id="KW-1133">Transmembrane helix</keyword>
<feature type="transmembrane region" description="Helical" evidence="7">
    <location>
        <begin position="185"/>
        <end position="204"/>
    </location>
</feature>
<feature type="transmembrane region" description="Helical" evidence="7">
    <location>
        <begin position="210"/>
        <end position="229"/>
    </location>
</feature>
<dbReference type="EMBL" id="JX174446">
    <property type="protein sequence ID" value="AFN53657.1"/>
    <property type="molecule type" value="Genomic_DNA"/>
</dbReference>
<comment type="subcellular location">
    <subcellularLocation>
        <location evidence="1 6">Membrane</location>
        <topology evidence="1 6">Multi-pass membrane protein</topology>
    </subcellularLocation>
</comment>